<dbReference type="GO" id="GO:0008703">
    <property type="term" value="F:5-amino-6-(5-phosphoribosylamino)uracil reductase activity"/>
    <property type="evidence" value="ECO:0007669"/>
    <property type="project" value="InterPro"/>
</dbReference>
<gene>
    <name evidence="2" type="ORF">DQ384_35365</name>
</gene>
<keyword evidence="3" id="KW-1185">Reference proteome</keyword>
<dbReference type="InterPro" id="IPR050765">
    <property type="entry name" value="Riboflavin_Biosynth_HTPR"/>
</dbReference>
<evidence type="ECO:0000313" key="3">
    <source>
        <dbReference type="Proteomes" id="UP000253094"/>
    </source>
</evidence>
<evidence type="ECO:0000313" key="2">
    <source>
        <dbReference type="EMBL" id="RCG22408.1"/>
    </source>
</evidence>
<dbReference type="EMBL" id="QOIL01000028">
    <property type="protein sequence ID" value="RCG22408.1"/>
    <property type="molecule type" value="Genomic_DNA"/>
</dbReference>
<feature type="domain" description="Bacterial bifunctional deaminase-reductase C-terminal" evidence="1">
    <location>
        <begin position="3"/>
        <end position="173"/>
    </location>
</feature>
<dbReference type="InterPro" id="IPR024072">
    <property type="entry name" value="DHFR-like_dom_sf"/>
</dbReference>
<sequence length="180" mass="19680">MRKIVVGQFMSLDGVVEAPETWHFPYFNDEMGEQVTSQLTEADALLFGRVSFETFREAFATASDDPVADSMNSTAKYVVSTTLRDPGWAGTTVIGGNAIEEIAKLKEQPGANISINGSTTLVRALLREGLVDELRLLVHPIVVGKGVRLFEDGNDKQIPLKLAESRTFTTGVLSLTYERA</sequence>
<proteinExistence type="predicted"/>
<comment type="caution">
    <text evidence="2">The sequence shown here is derived from an EMBL/GenBank/DDBJ whole genome shotgun (WGS) entry which is preliminary data.</text>
</comment>
<reference evidence="2 3" key="1">
    <citation type="submission" date="2018-06" db="EMBL/GenBank/DDBJ databases">
        <title>Sphaerisporangium craniellae sp. nov., isolated from a marine sponge in the South China Sea.</title>
        <authorList>
            <person name="Li L."/>
        </authorList>
    </citation>
    <scope>NUCLEOTIDE SEQUENCE [LARGE SCALE GENOMIC DNA]</scope>
    <source>
        <strain evidence="2 3">CCTCC AA 208026</strain>
    </source>
</reference>
<dbReference type="Proteomes" id="UP000253094">
    <property type="component" value="Unassembled WGS sequence"/>
</dbReference>
<dbReference type="Gene3D" id="3.40.430.10">
    <property type="entry name" value="Dihydrofolate Reductase, subunit A"/>
    <property type="match status" value="1"/>
</dbReference>
<dbReference type="SUPFAM" id="SSF53597">
    <property type="entry name" value="Dihydrofolate reductase-like"/>
    <property type="match status" value="1"/>
</dbReference>
<dbReference type="GO" id="GO:0009231">
    <property type="term" value="P:riboflavin biosynthetic process"/>
    <property type="evidence" value="ECO:0007669"/>
    <property type="project" value="InterPro"/>
</dbReference>
<dbReference type="PANTHER" id="PTHR38011">
    <property type="entry name" value="DIHYDROFOLATE REDUCTASE FAMILY PROTEIN (AFU_ORTHOLOGUE AFUA_8G06820)"/>
    <property type="match status" value="1"/>
</dbReference>
<dbReference type="AlphaFoldDB" id="A0A367EWA4"/>
<dbReference type="PANTHER" id="PTHR38011:SF11">
    <property type="entry name" value="2,5-DIAMINO-6-RIBOSYLAMINO-4(3H)-PYRIMIDINONE 5'-PHOSPHATE REDUCTASE"/>
    <property type="match status" value="1"/>
</dbReference>
<dbReference type="InterPro" id="IPR002734">
    <property type="entry name" value="RibDG_C"/>
</dbReference>
<dbReference type="OrthoDB" id="3471694at2"/>
<protein>
    <submittedName>
        <fullName evidence="2">Dihydrofolate reductase</fullName>
    </submittedName>
</protein>
<accession>A0A367EWA4</accession>
<organism evidence="2 3">
    <name type="scientific">Sphaerisporangium album</name>
    <dbReference type="NCBI Taxonomy" id="509200"/>
    <lineage>
        <taxon>Bacteria</taxon>
        <taxon>Bacillati</taxon>
        <taxon>Actinomycetota</taxon>
        <taxon>Actinomycetes</taxon>
        <taxon>Streptosporangiales</taxon>
        <taxon>Streptosporangiaceae</taxon>
        <taxon>Sphaerisporangium</taxon>
    </lineage>
</organism>
<evidence type="ECO:0000259" key="1">
    <source>
        <dbReference type="Pfam" id="PF01872"/>
    </source>
</evidence>
<dbReference type="RefSeq" id="WP_114033245.1">
    <property type="nucleotide sequence ID" value="NZ_QOIL01000028.1"/>
</dbReference>
<dbReference type="Pfam" id="PF01872">
    <property type="entry name" value="RibD_C"/>
    <property type="match status" value="1"/>
</dbReference>
<name>A0A367EWA4_9ACTN</name>